<dbReference type="Pfam" id="PF00884">
    <property type="entry name" value="Sulfatase"/>
    <property type="match status" value="1"/>
</dbReference>
<feature type="region of interest" description="Disordered" evidence="3">
    <location>
        <begin position="504"/>
        <end position="536"/>
    </location>
</feature>
<sequence>MPQRLHRPLRALIALALALSLGNATATAASEQPDIIYILADDLGYSDLGCYGSEINTPNLDRLAQEGLRFTQFYNASKCEPSRANIMSGHYWPVTGLGVQRGATLGEVMRPAGYATFALGKWHLNGSPIDRGFDRFFGHLSGASAFFPPIDQSFRLDKTPFKPQTKDFYVTDAVTDYAIDFIKESKAAHPDKPYFMYLAYNAPHNPLQAPRVDIERYRGTYKAGWDAIRALRFARMQALGIIGDEVKLSAHPSNLPEWESLSPAQQELEDLRMAVYAAMVDRLDQNIGRLLQNLKEDGLDKNLLVIFMSDNGGSPYARTDEHMLTQDKLPGDPGSNWEIGMGWANVSNTPLRLYKRNQHEGGISTPFIAWWPNQIAHPNSIITQPAHIIDLMPTFLELAGSTYAAAGKGKALPELPGKSLLPIFQGEVREPHDALYFQLYDHRAIRAGDWKLTAVDGKDWELYNIANDRSETVNLSSSHPELVQKLSTNWENWWLNAKGKPYAEFKNPTPPQHLRDDREGGTPYVPTAMPKRLHDR</sequence>
<dbReference type="InterPro" id="IPR050738">
    <property type="entry name" value="Sulfatase"/>
</dbReference>
<dbReference type="GO" id="GO:0016787">
    <property type="term" value="F:hydrolase activity"/>
    <property type="evidence" value="ECO:0007669"/>
    <property type="project" value="UniProtKB-KW"/>
</dbReference>
<feature type="chain" id="PRO_5046431861" evidence="4">
    <location>
        <begin position="29"/>
        <end position="536"/>
    </location>
</feature>
<feature type="domain" description="Sulfatase N-terminal" evidence="5">
    <location>
        <begin position="33"/>
        <end position="400"/>
    </location>
</feature>
<dbReference type="EMBL" id="JARXHW010000021">
    <property type="protein sequence ID" value="MDQ8207914.1"/>
    <property type="molecule type" value="Genomic_DNA"/>
</dbReference>
<feature type="signal peptide" evidence="4">
    <location>
        <begin position="1"/>
        <end position="28"/>
    </location>
</feature>
<dbReference type="RefSeq" id="WP_308950259.1">
    <property type="nucleotide sequence ID" value="NZ_JARXHW010000021.1"/>
</dbReference>
<dbReference type="Gene3D" id="3.30.1120.10">
    <property type="match status" value="1"/>
</dbReference>
<evidence type="ECO:0000256" key="1">
    <source>
        <dbReference type="ARBA" id="ARBA00008779"/>
    </source>
</evidence>
<dbReference type="CDD" id="cd16025">
    <property type="entry name" value="PAS_like"/>
    <property type="match status" value="1"/>
</dbReference>
<evidence type="ECO:0000256" key="4">
    <source>
        <dbReference type="SAM" id="SignalP"/>
    </source>
</evidence>
<evidence type="ECO:0000313" key="7">
    <source>
        <dbReference type="Proteomes" id="UP001225316"/>
    </source>
</evidence>
<evidence type="ECO:0000313" key="6">
    <source>
        <dbReference type="EMBL" id="MDQ8207914.1"/>
    </source>
</evidence>
<dbReference type="SUPFAM" id="SSF53649">
    <property type="entry name" value="Alkaline phosphatase-like"/>
    <property type="match status" value="1"/>
</dbReference>
<proteinExistence type="inferred from homology"/>
<comment type="similarity">
    <text evidence="1">Belongs to the sulfatase family.</text>
</comment>
<gene>
    <name evidence="6" type="ORF">QEH52_10355</name>
</gene>
<dbReference type="PANTHER" id="PTHR42693">
    <property type="entry name" value="ARYLSULFATASE FAMILY MEMBER"/>
    <property type="match status" value="1"/>
</dbReference>
<evidence type="ECO:0000259" key="5">
    <source>
        <dbReference type="Pfam" id="PF00884"/>
    </source>
</evidence>
<dbReference type="InterPro" id="IPR017850">
    <property type="entry name" value="Alkaline_phosphatase_core_sf"/>
</dbReference>
<keyword evidence="7" id="KW-1185">Reference proteome</keyword>
<reference evidence="6 7" key="1">
    <citation type="submission" date="2023-04" db="EMBL/GenBank/DDBJ databases">
        <title>A novel bacteria isolated from coastal sediment.</title>
        <authorList>
            <person name="Liu X.-J."/>
            <person name="Du Z.-J."/>
        </authorList>
    </citation>
    <scope>NUCLEOTIDE SEQUENCE [LARGE SCALE GENOMIC DNA]</scope>
    <source>
        <strain evidence="6 7">SDUM461003</strain>
    </source>
</reference>
<evidence type="ECO:0000256" key="2">
    <source>
        <dbReference type="ARBA" id="ARBA00022801"/>
    </source>
</evidence>
<protein>
    <submittedName>
        <fullName evidence="6">Arylsulfatase</fullName>
        <ecNumber evidence="6">3.1.6.-</ecNumber>
    </submittedName>
</protein>
<comment type="caution">
    <text evidence="6">The sequence shown here is derived from an EMBL/GenBank/DDBJ whole genome shotgun (WGS) entry which is preliminary data.</text>
</comment>
<accession>A0ABU1AUT1</accession>
<organism evidence="6 7">
    <name type="scientific">Thalassobacterium maritimum</name>
    <dbReference type="NCBI Taxonomy" id="3041265"/>
    <lineage>
        <taxon>Bacteria</taxon>
        <taxon>Pseudomonadati</taxon>
        <taxon>Verrucomicrobiota</taxon>
        <taxon>Opitutia</taxon>
        <taxon>Puniceicoccales</taxon>
        <taxon>Coraliomargaritaceae</taxon>
        <taxon>Thalassobacterium</taxon>
    </lineage>
</organism>
<keyword evidence="2 6" id="KW-0378">Hydrolase</keyword>
<name>A0ABU1AUT1_9BACT</name>
<dbReference type="Gene3D" id="3.40.720.10">
    <property type="entry name" value="Alkaline Phosphatase, subunit A"/>
    <property type="match status" value="1"/>
</dbReference>
<keyword evidence="4" id="KW-0732">Signal</keyword>
<dbReference type="InterPro" id="IPR000917">
    <property type="entry name" value="Sulfatase_N"/>
</dbReference>
<dbReference type="PANTHER" id="PTHR42693:SF53">
    <property type="entry name" value="ENDO-4-O-SULFATASE"/>
    <property type="match status" value="1"/>
</dbReference>
<dbReference type="Proteomes" id="UP001225316">
    <property type="component" value="Unassembled WGS sequence"/>
</dbReference>
<dbReference type="EC" id="3.1.6.-" evidence="6"/>
<evidence type="ECO:0000256" key="3">
    <source>
        <dbReference type="SAM" id="MobiDB-lite"/>
    </source>
</evidence>